<dbReference type="KEGG" id="sphk:SKP52_10955"/>
<reference evidence="2 3" key="1">
    <citation type="journal article" date="2015" name="Int. J. Syst. Evol. Microbiol.">
        <title>Description of Sphingopyxis fribergensis sp. nov. - a soil bacterium with the ability to degrade styrene and phenylacetic acid.</title>
        <authorList>
            <person name="Oelschlagel M."/>
            <person name="Ruckert C."/>
            <person name="Kalinowski J."/>
            <person name="Schmidt G."/>
            <person name="Schlomann M."/>
            <person name="Tischler D."/>
        </authorList>
    </citation>
    <scope>NUCLEOTIDE SEQUENCE [LARGE SCALE GENOMIC DNA]</scope>
    <source>
        <strain evidence="2 3">Kp5.2</strain>
    </source>
</reference>
<feature type="compositionally biased region" description="Low complexity" evidence="1">
    <location>
        <begin position="39"/>
        <end position="55"/>
    </location>
</feature>
<proteinExistence type="predicted"/>
<keyword evidence="3" id="KW-1185">Reference proteome</keyword>
<evidence type="ECO:0000256" key="1">
    <source>
        <dbReference type="SAM" id="MobiDB-lite"/>
    </source>
</evidence>
<dbReference type="AlphaFoldDB" id="A0A0A7PMD6"/>
<evidence type="ECO:0000313" key="3">
    <source>
        <dbReference type="Proteomes" id="UP000030907"/>
    </source>
</evidence>
<evidence type="ECO:0000313" key="2">
    <source>
        <dbReference type="EMBL" id="AJA09092.1"/>
    </source>
</evidence>
<dbReference type="STRING" id="1515612.SKP52_10955"/>
<sequence>MEHPVRKASAERIVARLLLSGALLHLTACGQPTAETPDQATKTAASDPAAAKQTSRPLPRHILAWAANMRRECLSVGGTPQLTSEPVPQLVADFNSDRKEDFLIPDGFMQCDGALTYFTSGQVPNYTIFVSTEKGHDETGISSLDVSAAKFSGRDVLILSTGGPGAYERPYDRYAFGWDGKKMAPLAFYDAKGGRVNEDGSPWRSGAAISTAFPPIPKGYYAANMSCARAHSAQAASDGPASLVQFDDSALTWFDGGPEIRGFESLGNNRFRIRARSYGNGDDTKGTSADFVIRVTGASTFVTEPGSFLFDGQESFIHCPTNTVPKAVRDWFEG</sequence>
<feature type="region of interest" description="Disordered" evidence="1">
    <location>
        <begin position="34"/>
        <end position="55"/>
    </location>
</feature>
<name>A0A0A7PMD6_9SPHN</name>
<gene>
    <name evidence="2" type="ORF">SKP52_10955</name>
</gene>
<dbReference type="Proteomes" id="UP000030907">
    <property type="component" value="Chromosome"/>
</dbReference>
<dbReference type="RefSeq" id="WP_148309094.1">
    <property type="nucleotide sequence ID" value="NZ_CP009122.1"/>
</dbReference>
<dbReference type="HOGENOM" id="CLU_831293_0_0_5"/>
<accession>A0A0A7PMD6</accession>
<organism evidence="2 3">
    <name type="scientific">Sphingopyxis fribergensis</name>
    <dbReference type="NCBI Taxonomy" id="1515612"/>
    <lineage>
        <taxon>Bacteria</taxon>
        <taxon>Pseudomonadati</taxon>
        <taxon>Pseudomonadota</taxon>
        <taxon>Alphaproteobacteria</taxon>
        <taxon>Sphingomonadales</taxon>
        <taxon>Sphingomonadaceae</taxon>
        <taxon>Sphingopyxis</taxon>
    </lineage>
</organism>
<dbReference type="EMBL" id="CP009122">
    <property type="protein sequence ID" value="AJA09092.1"/>
    <property type="molecule type" value="Genomic_DNA"/>
</dbReference>
<dbReference type="OrthoDB" id="7202366at2"/>
<protein>
    <submittedName>
        <fullName evidence="2">Putative secreted protein</fullName>
    </submittedName>
</protein>